<keyword evidence="4" id="KW-0547">Nucleotide-binding</keyword>
<dbReference type="Proteomes" id="UP001595987">
    <property type="component" value="Unassembled WGS sequence"/>
</dbReference>
<dbReference type="InterPro" id="IPR001962">
    <property type="entry name" value="Asn_synthase"/>
</dbReference>
<dbReference type="PANTHER" id="PTHR43284:SF1">
    <property type="entry name" value="ASPARAGINE SYNTHETASE"/>
    <property type="match status" value="1"/>
</dbReference>
<keyword evidence="5" id="KW-0067">ATP-binding</keyword>
<dbReference type="PROSITE" id="PS51278">
    <property type="entry name" value="GATASE_TYPE_2"/>
    <property type="match status" value="1"/>
</dbReference>
<name>A0ABV9JF99_9LACT</name>
<dbReference type="GO" id="GO:0004066">
    <property type="term" value="F:asparagine synthase (glutamine-hydrolyzing) activity"/>
    <property type="evidence" value="ECO:0007669"/>
    <property type="project" value="UniProtKB-EC"/>
</dbReference>
<sequence length="625" mass="72313">MCGIVGFVDDMSQENKTKTLEEMMNTIIHRGPSSSGEFIDDKAAIGFRRLSIIDLAGGDQPIYNEDKTKLITFNGEIYNFQVLREELISKGHIFTTHADTEVLLHGYEEYGVELLQKIRGMFAFVIWDSEKQELFGARDHFGIKPLYYAQMNGTFMYGSEIKSFLKHPNFNKELNKEALKPYMTFQYSALDETFFKGVYRIKEGHYFTYKDGVLDIKPYWDVNVHEENLSLEESIDLIDKTVLESVEAHKFADVEVGAFVSSGVDSSYVASTLRPDHTYSIGFGQGTFNESKQAKQLTDMIGLNNTSREIHSDEAFKYFSQIQYYLDEPDSNPSCVPLFFLAELAARDVRVVMSGEGADELFAGYEAYGFNTNSRAVRVVAEGLKKLPKSMRYSIANGIKNKHFHGQTHLYRSLARAEDFFIGQAKVFEESESTTFLKKEYQTAPTVKEIVEKTYKKAPKGSELRKMQYLDVHQWMPGDILLKADKMSMAHSLELRVPLLDIELMHTAEQIPTKYLLNDKNTKYAFRQAAKRHLPEEWSNRKKLGFPVPIKDWLREEKYYKVVRHLFEQEFVSEFFDQEKILELLDDNFQGKNDERRKIWTIYTFLTWYDVYFVNNGEKPEAVAV</sequence>
<feature type="domain" description="Glutamine amidotransferase type-2" evidence="9">
    <location>
        <begin position="2"/>
        <end position="212"/>
    </location>
</feature>
<dbReference type="EMBL" id="JBHSGD010000008">
    <property type="protein sequence ID" value="MFC4653106.1"/>
    <property type="molecule type" value="Genomic_DNA"/>
</dbReference>
<dbReference type="Pfam" id="PF00733">
    <property type="entry name" value="Asn_synthase"/>
    <property type="match status" value="1"/>
</dbReference>
<dbReference type="NCBIfam" id="TIGR01536">
    <property type="entry name" value="asn_synth_AEB"/>
    <property type="match status" value="1"/>
</dbReference>
<dbReference type="PIRSF" id="PIRSF001589">
    <property type="entry name" value="Asn_synthetase_glu-h"/>
    <property type="match status" value="1"/>
</dbReference>
<dbReference type="Pfam" id="PF13537">
    <property type="entry name" value="GATase_7"/>
    <property type="match status" value="1"/>
</dbReference>
<proteinExistence type="inferred from homology"/>
<dbReference type="InterPro" id="IPR033738">
    <property type="entry name" value="AsnB_N"/>
</dbReference>
<dbReference type="PANTHER" id="PTHR43284">
    <property type="entry name" value="ASPARAGINE SYNTHETASE (GLUTAMINE-HYDROLYZING)"/>
    <property type="match status" value="1"/>
</dbReference>
<dbReference type="InterPro" id="IPR029055">
    <property type="entry name" value="Ntn_hydrolases_N"/>
</dbReference>
<dbReference type="Gene3D" id="3.60.20.10">
    <property type="entry name" value="Glutamine Phosphoribosylpyrophosphate, subunit 1, domain 1"/>
    <property type="match status" value="1"/>
</dbReference>
<keyword evidence="6" id="KW-0061">Asparagine biosynthesis</keyword>
<keyword evidence="10" id="KW-0436">Ligase</keyword>
<dbReference type="Gene3D" id="3.40.50.620">
    <property type="entry name" value="HUPs"/>
    <property type="match status" value="1"/>
</dbReference>
<dbReference type="SUPFAM" id="SSF56235">
    <property type="entry name" value="N-terminal nucleophile aminohydrolases (Ntn hydrolases)"/>
    <property type="match status" value="1"/>
</dbReference>
<accession>A0ABV9JF99</accession>
<reference evidence="11" key="1">
    <citation type="journal article" date="2019" name="Int. J. Syst. Evol. Microbiol.">
        <title>The Global Catalogue of Microorganisms (GCM) 10K type strain sequencing project: providing services to taxonomists for standard genome sequencing and annotation.</title>
        <authorList>
            <consortium name="The Broad Institute Genomics Platform"/>
            <consortium name="The Broad Institute Genome Sequencing Center for Infectious Disease"/>
            <person name="Wu L."/>
            <person name="Ma J."/>
        </authorList>
    </citation>
    <scope>NUCLEOTIDE SEQUENCE [LARGE SCALE GENOMIC DNA]</scope>
    <source>
        <strain evidence="11">CCUG 63287</strain>
    </source>
</reference>
<evidence type="ECO:0000256" key="4">
    <source>
        <dbReference type="ARBA" id="ARBA00022741"/>
    </source>
</evidence>
<comment type="caution">
    <text evidence="10">The sequence shown here is derived from an EMBL/GenBank/DDBJ whole genome shotgun (WGS) entry which is preliminary data.</text>
</comment>
<evidence type="ECO:0000256" key="5">
    <source>
        <dbReference type="ARBA" id="ARBA00022840"/>
    </source>
</evidence>
<comment type="pathway">
    <text evidence="1">Amino-acid biosynthesis; L-asparagine biosynthesis; L-asparagine from L-aspartate (L-Gln route): step 1/1.</text>
</comment>
<dbReference type="InterPro" id="IPR017932">
    <property type="entry name" value="GATase_2_dom"/>
</dbReference>
<dbReference type="InterPro" id="IPR006426">
    <property type="entry name" value="Asn_synth_AEB"/>
</dbReference>
<comment type="catalytic activity">
    <reaction evidence="8">
        <text>L-aspartate + L-glutamine + ATP + H2O = L-asparagine + L-glutamate + AMP + diphosphate + H(+)</text>
        <dbReference type="Rhea" id="RHEA:12228"/>
        <dbReference type="ChEBI" id="CHEBI:15377"/>
        <dbReference type="ChEBI" id="CHEBI:15378"/>
        <dbReference type="ChEBI" id="CHEBI:29985"/>
        <dbReference type="ChEBI" id="CHEBI:29991"/>
        <dbReference type="ChEBI" id="CHEBI:30616"/>
        <dbReference type="ChEBI" id="CHEBI:33019"/>
        <dbReference type="ChEBI" id="CHEBI:58048"/>
        <dbReference type="ChEBI" id="CHEBI:58359"/>
        <dbReference type="ChEBI" id="CHEBI:456215"/>
        <dbReference type="EC" id="6.3.5.4"/>
    </reaction>
</comment>
<organism evidence="10 11">
    <name type="scientific">Lactococcus nasutitermitis</name>
    <dbReference type="NCBI Taxonomy" id="1652957"/>
    <lineage>
        <taxon>Bacteria</taxon>
        <taxon>Bacillati</taxon>
        <taxon>Bacillota</taxon>
        <taxon>Bacilli</taxon>
        <taxon>Lactobacillales</taxon>
        <taxon>Streptococcaceae</taxon>
        <taxon>Lactococcus</taxon>
    </lineage>
</organism>
<dbReference type="EC" id="6.3.5.4" evidence="3"/>
<evidence type="ECO:0000313" key="11">
    <source>
        <dbReference type="Proteomes" id="UP001595987"/>
    </source>
</evidence>
<evidence type="ECO:0000256" key="7">
    <source>
        <dbReference type="ARBA" id="ARBA00022962"/>
    </source>
</evidence>
<dbReference type="InterPro" id="IPR051786">
    <property type="entry name" value="ASN_synthetase/amidase"/>
</dbReference>
<evidence type="ECO:0000259" key="9">
    <source>
        <dbReference type="PROSITE" id="PS51278"/>
    </source>
</evidence>
<dbReference type="InterPro" id="IPR014729">
    <property type="entry name" value="Rossmann-like_a/b/a_fold"/>
</dbReference>
<keyword evidence="6" id="KW-0028">Amino-acid biosynthesis</keyword>
<evidence type="ECO:0000313" key="10">
    <source>
        <dbReference type="EMBL" id="MFC4653106.1"/>
    </source>
</evidence>
<evidence type="ECO:0000256" key="1">
    <source>
        <dbReference type="ARBA" id="ARBA00005187"/>
    </source>
</evidence>
<evidence type="ECO:0000256" key="8">
    <source>
        <dbReference type="ARBA" id="ARBA00048741"/>
    </source>
</evidence>
<dbReference type="CDD" id="cd01991">
    <property type="entry name" value="Asn_synthase_B_C"/>
    <property type="match status" value="1"/>
</dbReference>
<evidence type="ECO:0000256" key="3">
    <source>
        <dbReference type="ARBA" id="ARBA00012737"/>
    </source>
</evidence>
<evidence type="ECO:0000256" key="2">
    <source>
        <dbReference type="ARBA" id="ARBA00005752"/>
    </source>
</evidence>
<keyword evidence="11" id="KW-1185">Reference proteome</keyword>
<comment type="similarity">
    <text evidence="2">Belongs to the asparagine synthetase family.</text>
</comment>
<keyword evidence="7" id="KW-0315">Glutamine amidotransferase</keyword>
<dbReference type="CDD" id="cd00712">
    <property type="entry name" value="AsnB"/>
    <property type="match status" value="1"/>
</dbReference>
<evidence type="ECO:0000256" key="6">
    <source>
        <dbReference type="ARBA" id="ARBA00022888"/>
    </source>
</evidence>
<protein>
    <recommendedName>
        <fullName evidence="3">asparagine synthase (glutamine-hydrolyzing)</fullName>
        <ecNumber evidence="3">6.3.5.4</ecNumber>
    </recommendedName>
</protein>
<dbReference type="SUPFAM" id="SSF52402">
    <property type="entry name" value="Adenine nucleotide alpha hydrolases-like"/>
    <property type="match status" value="1"/>
</dbReference>
<gene>
    <name evidence="10" type="primary">asnB</name>
    <name evidence="10" type="ORF">ACFO26_09340</name>
</gene>
<dbReference type="RefSeq" id="WP_213536226.1">
    <property type="nucleotide sequence ID" value="NZ_BOVQ01000006.1"/>
</dbReference>